<dbReference type="Proteomes" id="UP001152797">
    <property type="component" value="Unassembled WGS sequence"/>
</dbReference>
<dbReference type="PANTHER" id="PTHR21228">
    <property type="entry name" value="FAST LEU-RICH DOMAIN-CONTAINING"/>
    <property type="match status" value="1"/>
</dbReference>
<dbReference type="GO" id="GO:0044528">
    <property type="term" value="P:regulation of mitochondrial mRNA stability"/>
    <property type="evidence" value="ECO:0007669"/>
    <property type="project" value="TreeGrafter"/>
</dbReference>
<reference evidence="4" key="1">
    <citation type="submission" date="2022-10" db="EMBL/GenBank/DDBJ databases">
        <authorList>
            <person name="Chen Y."/>
            <person name="Dougan E. K."/>
            <person name="Chan C."/>
            <person name="Rhodes N."/>
            <person name="Thang M."/>
        </authorList>
    </citation>
    <scope>NUCLEOTIDE SEQUENCE</scope>
</reference>
<feature type="region of interest" description="Disordered" evidence="1">
    <location>
        <begin position="1001"/>
        <end position="1035"/>
    </location>
</feature>
<sequence>MASFRKSSSWCVLCLAFFLWRSAFVAGGGGRWSPLGATRGGTPRCVVRAEMRKEWHTPPEVVTSQIRDSASASEILERLGQERNNPGLNLINIGTSWEGLANFGHTVVREVEEDPMMDEFVDLTLRLLKQSLFENPTPYARACANMFWASAKLGKAGLLTQHLARVEDSLSEAVVATSRFMDQEAVAKVIWSCAELRLPEKTLKKVISSITYTLVDVADRLQARSVSTILVAAAKLGRRSPELLDQMPLIAEVLPELILHMEAQQVCNSIWAIAKLPKTQSTCLLPVIGSLTQQATEVIQNMNAQGIANIVWATAVLKNAAPKLLKFIPILIDHLIQSEDLVMDMGSQEVANCLWAAAKLQHLVPEIHKLIPVLGKRLEPTIPQMIDQAVSSTLLAIGQLPEHFQVLRSSVAPLARRMLSVLRGAPLREVSNACWGLAICRHADRDFMVAVTKKILGCRLTSKEVDFDLPPILMALARLNLRGHPDFLRFASEKLRPMLKRMNPWGLCAVSWSYSQLDQTNEFADFRGAVEQQVTARSFSTQQVEHSRLGPEQWYRRPRSPLFYCDNVKENCVTVGDMGKDASWLVPPKPKGKLSMLDKVKGFIAGMHMPGVQVFHLEMPEQLLALQVPSELRRHRRRRCVKGESFPEWLPHCVASWVETGHKMHWWIYPQERERDFQLLRCSEVGQRLFASPLLHLRDANELMPLDMARSEMFYHGLSKGRRTSRYSGWAPFSDWFRYELLGRHRHRSATEGGATSAVAAVGWVDADSFSLRNLQELLEADQCPLLLGSERHRRDRRTLGAVVLKGTDAERWSSAWSFAPVKLREFHRWSKAHPDLCLVTNNLLLLRRAVPSSVEPCREMLRCMADEMRSALRSGKLQSGTHGMTLLQRAVRQAGPRRVRILHWSVFNPVQATEASRLHRCLEGHDVALSQKAVALHIFRQVRDEWVKLGLPMPKMMPRKQEKPNQGELAAVATPKSGGLLEMLNASRCLTQVSAQLLSAESSSRNAKRRRTTSSSMTKTDEEKRPEKNLLSSLDPQWTSAMSAMARRVVSATLMLTTWSTLSAAVDMDKTVGNKLQKVKTITEQINNASEEVMVLQDHNWIAGSPATVKATKQLQDLLDKAENTNTQLQMGMATIKGKATEAQMRLDQSKATSAAACSAAKQCDVTASKAAGLRIDELKESLQDYEMMNDWKMSSVYNGGLDMAQSIKERHRAFMHSLFKVTAEEMKACREELGHLPEHMTPCQRALNDTIQAQWAQVMAQQLADTCSSSAEKLSVTIKKAEELLRPLELGEERLFQRQRLSPQSHWPWMARHGVELLVLSLVAMFTSMSLLAMILRSRLRTTTRALTDEEMLLQ</sequence>
<evidence type="ECO:0000313" key="6">
    <source>
        <dbReference type="Proteomes" id="UP001152797"/>
    </source>
</evidence>
<dbReference type="GO" id="GO:0003723">
    <property type="term" value="F:RNA binding"/>
    <property type="evidence" value="ECO:0007669"/>
    <property type="project" value="TreeGrafter"/>
</dbReference>
<dbReference type="EMBL" id="CAMXCT030000234">
    <property type="protein sequence ID" value="CAL4763253.1"/>
    <property type="molecule type" value="Genomic_DNA"/>
</dbReference>
<keyword evidence="2" id="KW-1133">Transmembrane helix</keyword>
<dbReference type="GO" id="GO:0005759">
    <property type="term" value="C:mitochondrial matrix"/>
    <property type="evidence" value="ECO:0007669"/>
    <property type="project" value="TreeGrafter"/>
</dbReference>
<keyword evidence="2" id="KW-0812">Transmembrane</keyword>
<reference evidence="5" key="2">
    <citation type="submission" date="2024-04" db="EMBL/GenBank/DDBJ databases">
        <authorList>
            <person name="Chen Y."/>
            <person name="Shah S."/>
            <person name="Dougan E. K."/>
            <person name="Thang M."/>
            <person name="Chan C."/>
        </authorList>
    </citation>
    <scope>NUCLEOTIDE SEQUENCE [LARGE SCALE GENOMIC DNA]</scope>
</reference>
<comment type="caution">
    <text evidence="4">The sequence shown here is derived from an EMBL/GenBank/DDBJ whole genome shotgun (WGS) entry which is preliminary data.</text>
</comment>
<dbReference type="GO" id="GO:0000963">
    <property type="term" value="P:mitochondrial RNA processing"/>
    <property type="evidence" value="ECO:0007669"/>
    <property type="project" value="TreeGrafter"/>
</dbReference>
<feature type="transmembrane region" description="Helical" evidence="2">
    <location>
        <begin position="1319"/>
        <end position="1338"/>
    </location>
</feature>
<dbReference type="SUPFAM" id="SSF48371">
    <property type="entry name" value="ARM repeat"/>
    <property type="match status" value="1"/>
</dbReference>
<dbReference type="EMBL" id="CAMXCT020000234">
    <property type="protein sequence ID" value="CAL1129316.1"/>
    <property type="molecule type" value="Genomic_DNA"/>
</dbReference>
<proteinExistence type="predicted"/>
<keyword evidence="6" id="KW-1185">Reference proteome</keyword>
<dbReference type="InterPro" id="IPR050870">
    <property type="entry name" value="FAST_kinase"/>
</dbReference>
<protein>
    <submittedName>
        <fullName evidence="4">Uncharacterized protein</fullName>
    </submittedName>
</protein>
<dbReference type="OrthoDB" id="408342at2759"/>
<gene>
    <name evidence="4" type="ORF">C1SCF055_LOCUS4210</name>
</gene>
<dbReference type="PANTHER" id="PTHR21228:SF40">
    <property type="entry name" value="LD45607P"/>
    <property type="match status" value="1"/>
</dbReference>
<keyword evidence="2" id="KW-0472">Membrane</keyword>
<dbReference type="EMBL" id="CAMXCT010000234">
    <property type="protein sequence ID" value="CAI3975941.1"/>
    <property type="molecule type" value="Genomic_DNA"/>
</dbReference>
<dbReference type="InterPro" id="IPR016024">
    <property type="entry name" value="ARM-type_fold"/>
</dbReference>
<evidence type="ECO:0000256" key="3">
    <source>
        <dbReference type="SAM" id="SignalP"/>
    </source>
</evidence>
<feature type="compositionally biased region" description="Basic and acidic residues" evidence="1">
    <location>
        <begin position="1020"/>
        <end position="1029"/>
    </location>
</feature>
<accession>A0A9P1BQ61</accession>
<evidence type="ECO:0000256" key="2">
    <source>
        <dbReference type="SAM" id="Phobius"/>
    </source>
</evidence>
<evidence type="ECO:0000256" key="1">
    <source>
        <dbReference type="SAM" id="MobiDB-lite"/>
    </source>
</evidence>
<evidence type="ECO:0000313" key="5">
    <source>
        <dbReference type="EMBL" id="CAL1129316.1"/>
    </source>
</evidence>
<feature type="chain" id="PRO_5043269672" evidence="3">
    <location>
        <begin position="28"/>
        <end position="1357"/>
    </location>
</feature>
<feature type="signal peptide" evidence="3">
    <location>
        <begin position="1"/>
        <end position="27"/>
    </location>
</feature>
<name>A0A9P1BQ61_9DINO</name>
<evidence type="ECO:0000313" key="4">
    <source>
        <dbReference type="EMBL" id="CAI3975941.1"/>
    </source>
</evidence>
<keyword evidence="3" id="KW-0732">Signal</keyword>
<dbReference type="GO" id="GO:0035770">
    <property type="term" value="C:ribonucleoprotein granule"/>
    <property type="evidence" value="ECO:0007669"/>
    <property type="project" value="TreeGrafter"/>
</dbReference>
<organism evidence="4">
    <name type="scientific">Cladocopium goreaui</name>
    <dbReference type="NCBI Taxonomy" id="2562237"/>
    <lineage>
        <taxon>Eukaryota</taxon>
        <taxon>Sar</taxon>
        <taxon>Alveolata</taxon>
        <taxon>Dinophyceae</taxon>
        <taxon>Suessiales</taxon>
        <taxon>Symbiodiniaceae</taxon>
        <taxon>Cladocopium</taxon>
    </lineage>
</organism>